<evidence type="ECO:0000259" key="1">
    <source>
        <dbReference type="PROSITE" id="PS01124"/>
    </source>
</evidence>
<dbReference type="GO" id="GO:0043565">
    <property type="term" value="F:sequence-specific DNA binding"/>
    <property type="evidence" value="ECO:0007669"/>
    <property type="project" value="InterPro"/>
</dbReference>
<dbReference type="Proteomes" id="UP000565262">
    <property type="component" value="Unassembled WGS sequence"/>
</dbReference>
<accession>A0A839ITX2</accession>
<dbReference type="Gene3D" id="1.10.10.60">
    <property type="entry name" value="Homeodomain-like"/>
    <property type="match status" value="1"/>
</dbReference>
<dbReference type="AlphaFoldDB" id="A0A839ITX2"/>
<dbReference type="GO" id="GO:0003700">
    <property type="term" value="F:DNA-binding transcription factor activity"/>
    <property type="evidence" value="ECO:0007669"/>
    <property type="project" value="InterPro"/>
</dbReference>
<dbReference type="EMBL" id="JACJFM010000038">
    <property type="protein sequence ID" value="MBB1488903.1"/>
    <property type="molecule type" value="Genomic_DNA"/>
</dbReference>
<evidence type="ECO:0000313" key="3">
    <source>
        <dbReference type="Proteomes" id="UP000565262"/>
    </source>
</evidence>
<dbReference type="InterPro" id="IPR046532">
    <property type="entry name" value="DUF6597"/>
</dbReference>
<dbReference type="InterPro" id="IPR018060">
    <property type="entry name" value="HTH_AraC"/>
</dbReference>
<feature type="domain" description="HTH araC/xylS-type" evidence="1">
    <location>
        <begin position="133"/>
        <end position="241"/>
    </location>
</feature>
<keyword evidence="3" id="KW-1185">Reference proteome</keyword>
<dbReference type="PROSITE" id="PS01124">
    <property type="entry name" value="HTH_ARAC_FAMILY_2"/>
    <property type="match status" value="1"/>
</dbReference>
<protein>
    <submittedName>
        <fullName evidence="2">Helix-turn-helix domain-containing protein</fullName>
    </submittedName>
</protein>
<gene>
    <name evidence="2" type="ORF">H4O21_20035</name>
</gene>
<organism evidence="2 3">
    <name type="scientific">Oceanospirillum sediminis</name>
    <dbReference type="NCBI Taxonomy" id="2760088"/>
    <lineage>
        <taxon>Bacteria</taxon>
        <taxon>Pseudomonadati</taxon>
        <taxon>Pseudomonadota</taxon>
        <taxon>Gammaproteobacteria</taxon>
        <taxon>Oceanospirillales</taxon>
        <taxon>Oceanospirillaceae</taxon>
        <taxon>Oceanospirillum</taxon>
    </lineage>
</organism>
<dbReference type="RefSeq" id="WP_182810674.1">
    <property type="nucleotide sequence ID" value="NZ_JACJFM010000038.1"/>
</dbReference>
<evidence type="ECO:0000313" key="2">
    <source>
        <dbReference type="EMBL" id="MBB1488903.1"/>
    </source>
</evidence>
<reference evidence="2 3" key="1">
    <citation type="submission" date="2020-08" db="EMBL/GenBank/DDBJ databases">
        <title>Oceanospirillum sp. nov. isolated from marine sediment.</title>
        <authorList>
            <person name="Ji X."/>
        </authorList>
    </citation>
    <scope>NUCLEOTIDE SEQUENCE [LARGE SCALE GENOMIC DNA]</scope>
    <source>
        <strain evidence="2 3">D5</strain>
    </source>
</reference>
<sequence length="250" mass="28648">MKLARPCKALENTVYAFVQVRTDRTAIYPIVPDGTNILFFSSCRESFGGTQSKILEIPLTIPDGEYFGIWFYPGAMRRFFNIDLSEASDTVFGLDFLEVPVFRNLHERIYDEVSFENRISLCERLLTRTQSNAGFIAYLDHTLSQIYQSGGNLSVEKLADRVGCSSRHLNRIFQLHIGASIKAFSQMVRMNSFLNNKYRYGTYSSFPALPGQYDSGFFDQSHLIRAFKKQGLQSLSPFVQEFMSDFYNSK</sequence>
<proteinExistence type="predicted"/>
<name>A0A839ITX2_9GAMM</name>
<comment type="caution">
    <text evidence="2">The sequence shown here is derived from an EMBL/GenBank/DDBJ whole genome shotgun (WGS) entry which is preliminary data.</text>
</comment>
<dbReference type="Pfam" id="PF12833">
    <property type="entry name" value="HTH_18"/>
    <property type="match status" value="1"/>
</dbReference>
<dbReference type="Pfam" id="PF20240">
    <property type="entry name" value="DUF6597"/>
    <property type="match status" value="1"/>
</dbReference>